<dbReference type="GO" id="GO:0005975">
    <property type="term" value="P:carbohydrate metabolic process"/>
    <property type="evidence" value="ECO:0007669"/>
    <property type="project" value="InterPro"/>
</dbReference>
<keyword evidence="1" id="KW-0378">Hydrolase</keyword>
<sequence length="426" mass="48609">MIIHVVQVGDTIKSISEKYRIPIITLIQENGLTNPNNLVPGQSIIIINPKVSYTAQKGDTLVNIANKYGVSIMELLRNNPHLSNRDLYPGEIVIIQFDTQKVREIEISGFAYPHINRDILKKTLPFLTYLTVFNYQVTGAGNIIEVDDMELIQLAKQYGVAPMMLISTLSPSGIGSRETALNIVSNISLQDTHIDKIISILKKKGYYGINAYLQHLDNDNRVIYEKYISRFAYRMHQEGYLINITVNPKILYERTSVTYEKIDYSNLAKVVDSVLILSYEWGYSYEPPASATPINILEQMLSNITTIIQPSKLLLGIPIIGYDWKLPYIPGETKANAITHEAAIDLAVIQSVTIQYDETAEAPYYFYTSNDKQLHIVWFKDSRSINTLLKLILEFNLEGGSVWNVMYFFTQLWYLVNTQFEIKKLL</sequence>
<dbReference type="InterPro" id="IPR036779">
    <property type="entry name" value="LysM_dom_sf"/>
</dbReference>
<dbReference type="InterPro" id="IPR017853">
    <property type="entry name" value="GH"/>
</dbReference>
<dbReference type="Gene3D" id="3.10.50.10">
    <property type="match status" value="1"/>
</dbReference>
<feature type="domain" description="GH18" evidence="3">
    <location>
        <begin position="91"/>
        <end position="419"/>
    </location>
</feature>
<dbReference type="InterPro" id="IPR018392">
    <property type="entry name" value="LysM"/>
</dbReference>
<keyword evidence="5" id="KW-1185">Reference proteome</keyword>
<evidence type="ECO:0000256" key="1">
    <source>
        <dbReference type="ARBA" id="ARBA00023295"/>
    </source>
</evidence>
<evidence type="ECO:0000313" key="4">
    <source>
        <dbReference type="EMBL" id="BCN30730.1"/>
    </source>
</evidence>
<dbReference type="PANTHER" id="PTHR46066:SF2">
    <property type="entry name" value="CHITINASE DOMAIN-CONTAINING PROTEIN 1"/>
    <property type="match status" value="1"/>
</dbReference>
<evidence type="ECO:0000259" key="3">
    <source>
        <dbReference type="PROSITE" id="PS51910"/>
    </source>
</evidence>
<proteinExistence type="predicted"/>
<name>A0A7R7EKD7_9FIRM</name>
<dbReference type="Gene3D" id="3.20.20.80">
    <property type="entry name" value="Glycosidases"/>
    <property type="match status" value="1"/>
</dbReference>
<dbReference type="AlphaFoldDB" id="A0A7R7EKD7"/>
<dbReference type="Proteomes" id="UP000595897">
    <property type="component" value="Chromosome"/>
</dbReference>
<dbReference type="KEGG" id="ahb:bsdtb5_20250"/>
<evidence type="ECO:0000259" key="2">
    <source>
        <dbReference type="PROSITE" id="PS51782"/>
    </source>
</evidence>
<reference evidence="4 5" key="1">
    <citation type="submission" date="2020-11" db="EMBL/GenBank/DDBJ databases">
        <title>Draft genome sequencing of a Lachnospiraceae strain isolated from anoxic soil subjected to BSD treatment.</title>
        <authorList>
            <person name="Uek A."/>
            <person name="Tonouchi A."/>
        </authorList>
    </citation>
    <scope>NUCLEOTIDE SEQUENCE [LARGE SCALE GENOMIC DNA]</scope>
    <source>
        <strain evidence="4 5">TB5</strain>
    </source>
</reference>
<dbReference type="InterPro" id="IPR001223">
    <property type="entry name" value="Glyco_hydro18_cat"/>
</dbReference>
<dbReference type="CDD" id="cd00118">
    <property type="entry name" value="LysM"/>
    <property type="match status" value="2"/>
</dbReference>
<dbReference type="InterPro" id="IPR029070">
    <property type="entry name" value="Chitinase_insertion_sf"/>
</dbReference>
<feature type="domain" description="LysM" evidence="2">
    <location>
        <begin position="51"/>
        <end position="95"/>
    </location>
</feature>
<dbReference type="Pfam" id="PF00704">
    <property type="entry name" value="Glyco_hydro_18"/>
    <property type="match status" value="1"/>
</dbReference>
<dbReference type="PROSITE" id="PS51910">
    <property type="entry name" value="GH18_2"/>
    <property type="match status" value="1"/>
</dbReference>
<dbReference type="InterPro" id="IPR011583">
    <property type="entry name" value="Chitinase_II/V-like_cat"/>
</dbReference>
<dbReference type="GO" id="GO:0070492">
    <property type="term" value="F:oligosaccharide binding"/>
    <property type="evidence" value="ECO:0007669"/>
    <property type="project" value="TreeGrafter"/>
</dbReference>
<dbReference type="PANTHER" id="PTHR46066">
    <property type="entry name" value="CHITINASE DOMAIN-CONTAINING PROTEIN 1 FAMILY MEMBER"/>
    <property type="match status" value="1"/>
</dbReference>
<dbReference type="GO" id="GO:0008061">
    <property type="term" value="F:chitin binding"/>
    <property type="evidence" value="ECO:0007669"/>
    <property type="project" value="InterPro"/>
</dbReference>
<dbReference type="EMBL" id="AP024169">
    <property type="protein sequence ID" value="BCN30730.1"/>
    <property type="molecule type" value="Genomic_DNA"/>
</dbReference>
<dbReference type="Pfam" id="PF01476">
    <property type="entry name" value="LysM"/>
    <property type="match status" value="2"/>
</dbReference>
<accession>A0A7R7EKD7</accession>
<dbReference type="RefSeq" id="WP_271715925.1">
    <property type="nucleotide sequence ID" value="NZ_AP024169.1"/>
</dbReference>
<protein>
    <submittedName>
        <fullName evidence="4">Germination protein</fullName>
    </submittedName>
</protein>
<dbReference type="GO" id="GO:0012505">
    <property type="term" value="C:endomembrane system"/>
    <property type="evidence" value="ECO:0007669"/>
    <property type="project" value="TreeGrafter"/>
</dbReference>
<dbReference type="Gene3D" id="3.10.350.10">
    <property type="entry name" value="LysM domain"/>
    <property type="match status" value="2"/>
</dbReference>
<feature type="domain" description="LysM" evidence="2">
    <location>
        <begin position="2"/>
        <end position="46"/>
    </location>
</feature>
<keyword evidence="1" id="KW-0326">Glycosidase</keyword>
<evidence type="ECO:0000313" key="5">
    <source>
        <dbReference type="Proteomes" id="UP000595897"/>
    </source>
</evidence>
<dbReference type="SMART" id="SM00636">
    <property type="entry name" value="Glyco_18"/>
    <property type="match status" value="1"/>
</dbReference>
<dbReference type="SUPFAM" id="SSF51445">
    <property type="entry name" value="(Trans)glycosidases"/>
    <property type="match status" value="1"/>
</dbReference>
<dbReference type="SMART" id="SM00257">
    <property type="entry name" value="LysM"/>
    <property type="match status" value="2"/>
</dbReference>
<gene>
    <name evidence="4" type="ORF">bsdtb5_20250</name>
</gene>
<dbReference type="SUPFAM" id="SSF54106">
    <property type="entry name" value="LysM domain"/>
    <property type="match status" value="2"/>
</dbReference>
<organism evidence="4 5">
    <name type="scientific">Anaeromicropila herbilytica</name>
    <dbReference type="NCBI Taxonomy" id="2785025"/>
    <lineage>
        <taxon>Bacteria</taxon>
        <taxon>Bacillati</taxon>
        <taxon>Bacillota</taxon>
        <taxon>Clostridia</taxon>
        <taxon>Lachnospirales</taxon>
        <taxon>Lachnospiraceae</taxon>
        <taxon>Anaeromicropila</taxon>
    </lineage>
</organism>
<dbReference type="PROSITE" id="PS51782">
    <property type="entry name" value="LYSM"/>
    <property type="match status" value="2"/>
</dbReference>
<dbReference type="GO" id="GO:0016798">
    <property type="term" value="F:hydrolase activity, acting on glycosyl bonds"/>
    <property type="evidence" value="ECO:0007669"/>
    <property type="project" value="UniProtKB-KW"/>
</dbReference>